<evidence type="ECO:0000313" key="2">
    <source>
        <dbReference type="Proteomes" id="UP001255696"/>
    </source>
</evidence>
<accession>A0AAW8TUC2</accession>
<dbReference type="EMBL" id="JARQBI010000024">
    <property type="protein sequence ID" value="MDT2797421.1"/>
    <property type="molecule type" value="Genomic_DNA"/>
</dbReference>
<dbReference type="Proteomes" id="UP001255696">
    <property type="component" value="Unassembled WGS sequence"/>
</dbReference>
<evidence type="ECO:0008006" key="3">
    <source>
        <dbReference type="Google" id="ProtNLM"/>
    </source>
</evidence>
<proteinExistence type="predicted"/>
<protein>
    <recommendedName>
        <fullName evidence="3">Prophage pi2 protein 40</fullName>
    </recommendedName>
</protein>
<dbReference type="AlphaFoldDB" id="A0AAW8TUC2"/>
<name>A0AAW8TUC2_9ENTE</name>
<organism evidence="1 2">
    <name type="scientific">Enterococcus cecorum</name>
    <dbReference type="NCBI Taxonomy" id="44008"/>
    <lineage>
        <taxon>Bacteria</taxon>
        <taxon>Bacillati</taxon>
        <taxon>Bacillota</taxon>
        <taxon>Bacilli</taxon>
        <taxon>Lactobacillales</taxon>
        <taxon>Enterococcaceae</taxon>
        <taxon>Enterococcus</taxon>
    </lineage>
</organism>
<evidence type="ECO:0000313" key="1">
    <source>
        <dbReference type="EMBL" id="MDT2797421.1"/>
    </source>
</evidence>
<dbReference type="RefSeq" id="WP_311898181.1">
    <property type="nucleotide sequence ID" value="NZ_JARQBI010000024.1"/>
</dbReference>
<comment type="caution">
    <text evidence="1">The sequence shown here is derived from an EMBL/GenBank/DDBJ whole genome shotgun (WGS) entry which is preliminary data.</text>
</comment>
<sequence length="126" mass="14251">MDKIINIGGVDVRLKSTAATPLIYKNQFKTSFLTDLMLLSKAFQNGTDVSKMSYNQIRNVDLDIFYNFVWVLAKGADKNIEPPLEWFAKFGEFDLEEVTTDVMELLVSSIGGTKKKLMMSAEVTNR</sequence>
<reference evidence="1" key="1">
    <citation type="submission" date="2023-03" db="EMBL/GenBank/DDBJ databases">
        <authorList>
            <person name="Shen W."/>
            <person name="Cai J."/>
        </authorList>
    </citation>
    <scope>NUCLEOTIDE SEQUENCE</scope>
    <source>
        <strain evidence="1">B245-2</strain>
    </source>
</reference>
<gene>
    <name evidence="1" type="ORF">P7H47_09250</name>
</gene>